<keyword evidence="2" id="KW-0456">Lyase</keyword>
<name>A0A1G7P4T5_9RHOB</name>
<dbReference type="InterPro" id="IPR000581">
    <property type="entry name" value="ILV_EDD_N"/>
</dbReference>
<reference evidence="5 6" key="1">
    <citation type="submission" date="2016-10" db="EMBL/GenBank/DDBJ databases">
        <authorList>
            <person name="de Groot N.N."/>
        </authorList>
    </citation>
    <scope>NUCLEOTIDE SEQUENCE [LARGE SCALE GENOMIC DNA]</scope>
    <source>
        <strain evidence="5 6">DSM 27375</strain>
    </source>
</reference>
<dbReference type="InterPro" id="IPR042096">
    <property type="entry name" value="Dihydro-acid_dehy_C"/>
</dbReference>
<evidence type="ECO:0000313" key="6">
    <source>
        <dbReference type="Proteomes" id="UP000182284"/>
    </source>
</evidence>
<evidence type="ECO:0000256" key="1">
    <source>
        <dbReference type="ARBA" id="ARBA00006486"/>
    </source>
</evidence>
<gene>
    <name evidence="5" type="ORF">SAMN04488117_107222</name>
</gene>
<dbReference type="RefSeq" id="WP_074645813.1">
    <property type="nucleotide sequence ID" value="NZ_FNBL01000007.1"/>
</dbReference>
<accession>A0A1G7P4T5</accession>
<feature type="domain" description="Dihydroxy-acid/6-phosphogluconate dehydratase N-terminal" evidence="3">
    <location>
        <begin position="42"/>
        <end position="357"/>
    </location>
</feature>
<organism evidence="5 6">
    <name type="scientific">Celeribacter baekdonensis</name>
    <dbReference type="NCBI Taxonomy" id="875171"/>
    <lineage>
        <taxon>Bacteria</taxon>
        <taxon>Pseudomonadati</taxon>
        <taxon>Pseudomonadota</taxon>
        <taxon>Alphaproteobacteria</taxon>
        <taxon>Rhodobacterales</taxon>
        <taxon>Roseobacteraceae</taxon>
        <taxon>Celeribacter</taxon>
    </lineage>
</organism>
<feature type="domain" description="Dihydroxy-acid/6-phosphogluconate dehydratase C-terminal" evidence="4">
    <location>
        <begin position="368"/>
        <end position="559"/>
    </location>
</feature>
<dbReference type="GO" id="GO:0009082">
    <property type="term" value="P:branched-chain amino acid biosynthetic process"/>
    <property type="evidence" value="ECO:0007669"/>
    <property type="project" value="TreeGrafter"/>
</dbReference>
<dbReference type="InterPro" id="IPR050165">
    <property type="entry name" value="DHAD_IlvD/Edd"/>
</dbReference>
<dbReference type="PANTHER" id="PTHR21000:SF5">
    <property type="entry name" value="DIHYDROXY-ACID DEHYDRATASE, MITOCHONDRIAL"/>
    <property type="match status" value="1"/>
</dbReference>
<dbReference type="InterPro" id="IPR020558">
    <property type="entry name" value="DiOHA_6PGluconate_deHydtase_CS"/>
</dbReference>
<dbReference type="AlphaFoldDB" id="A0A1G7P4T5"/>
<dbReference type="SUPFAM" id="SSF52016">
    <property type="entry name" value="LeuD/IlvD-like"/>
    <property type="match status" value="1"/>
</dbReference>
<dbReference type="PROSITE" id="PS00886">
    <property type="entry name" value="ILVD_EDD_1"/>
    <property type="match status" value="1"/>
</dbReference>
<dbReference type="PANTHER" id="PTHR21000">
    <property type="entry name" value="DIHYDROXY-ACID DEHYDRATASE DAD"/>
    <property type="match status" value="1"/>
</dbReference>
<dbReference type="SUPFAM" id="SSF143975">
    <property type="entry name" value="IlvD/EDD N-terminal domain-like"/>
    <property type="match status" value="1"/>
</dbReference>
<dbReference type="InterPro" id="IPR037237">
    <property type="entry name" value="IlvD/EDD_N"/>
</dbReference>
<proteinExistence type="inferred from homology"/>
<comment type="similarity">
    <text evidence="1">Belongs to the IlvD/Edd family.</text>
</comment>
<dbReference type="Pfam" id="PF00920">
    <property type="entry name" value="ILVD_EDD_N"/>
    <property type="match status" value="1"/>
</dbReference>
<evidence type="ECO:0000259" key="4">
    <source>
        <dbReference type="Pfam" id="PF24877"/>
    </source>
</evidence>
<protein>
    <submittedName>
        <fullName evidence="5">Dihydroxy-acid dehydratase</fullName>
    </submittedName>
</protein>
<evidence type="ECO:0000256" key="2">
    <source>
        <dbReference type="ARBA" id="ARBA00023239"/>
    </source>
</evidence>
<evidence type="ECO:0000313" key="5">
    <source>
        <dbReference type="EMBL" id="SDF81336.1"/>
    </source>
</evidence>
<dbReference type="Gene3D" id="3.50.30.80">
    <property type="entry name" value="IlvD/EDD C-terminal domain-like"/>
    <property type="match status" value="1"/>
</dbReference>
<dbReference type="EMBL" id="FNBL01000007">
    <property type="protein sequence ID" value="SDF81336.1"/>
    <property type="molecule type" value="Genomic_DNA"/>
</dbReference>
<dbReference type="InterPro" id="IPR056740">
    <property type="entry name" value="ILV_EDD_C"/>
</dbReference>
<dbReference type="Pfam" id="PF24877">
    <property type="entry name" value="ILV_EDD_C"/>
    <property type="match status" value="1"/>
</dbReference>
<dbReference type="OrthoDB" id="7793094at2"/>
<sequence length="565" mass="59455">MTDTAKSNAIKLRSNFDIGSSFWAVRRAQWRAMGMTDEDMEKPKIAVINTSSDLAICFNHLDAVATVVKDAIRGAGGLPFEVRTAAPSDFIHSAGNAGKYILPSRDLITNDIEVQVEGAQLDAMVCLVSCDKTGPGQLMAAARLNIPTIFVICGYQASGHIGDEHVDIEDVFLGAGHHAMKAITLERLREISENAIGSSGVCSGMGTANSMHTVCEALGMTLPGHAPVRAYGPKMLIQAADAGKRIVEMVWENLCPRDILTEAAFENAVRSVFAVSGSINTVKHLQAIAAEAGTDIDVYGMFEKLMDTAPVLVAVRPNGTTSIEDFEDGGGARAILKQLGDLARLEARSVAGGTLGDLLANYTPPTDTVKSAKAPLSDKPAIVIVRGNLAPETAIIKLGLRYDRVMKVSGPAICFETPIAAIEGLQHGKVKAGDVLVLRGLGVRGGPGMGMASRVVFAIEGAGLGEDVAVVTDGQLSGLVNKGLVVGEITPEAYDGGPLGLIADGDIITIDVDARRVDVALSEAEFAARRAALPPTKRSNQRGFLATYEEVVQPLSRGAILVRPE</sequence>
<dbReference type="Proteomes" id="UP000182284">
    <property type="component" value="Unassembled WGS sequence"/>
</dbReference>
<evidence type="ECO:0000259" key="3">
    <source>
        <dbReference type="Pfam" id="PF00920"/>
    </source>
</evidence>
<dbReference type="GO" id="GO:0004160">
    <property type="term" value="F:dihydroxy-acid dehydratase activity"/>
    <property type="evidence" value="ECO:0007669"/>
    <property type="project" value="TreeGrafter"/>
</dbReference>